<dbReference type="GO" id="GO:0043565">
    <property type="term" value="F:sequence-specific DNA binding"/>
    <property type="evidence" value="ECO:0007669"/>
    <property type="project" value="InterPro"/>
</dbReference>
<feature type="domain" description="PAS" evidence="1">
    <location>
        <begin position="157"/>
        <end position="194"/>
    </location>
</feature>
<dbReference type="Pfam" id="PF02954">
    <property type="entry name" value="HTH_8"/>
    <property type="match status" value="1"/>
</dbReference>
<dbReference type="EMBL" id="FTNE01000002">
    <property type="protein sequence ID" value="SIQ17131.1"/>
    <property type="molecule type" value="Genomic_DNA"/>
</dbReference>
<reference evidence="2 3" key="1">
    <citation type="submission" date="2017-01" db="EMBL/GenBank/DDBJ databases">
        <authorList>
            <person name="Varghese N."/>
            <person name="Submissions S."/>
        </authorList>
    </citation>
    <scope>NUCLEOTIDE SEQUENCE [LARGE SCALE GENOMIC DNA]</scope>
    <source>
        <strain evidence="2 3">ATCC 35905</strain>
    </source>
</reference>
<comment type="caution">
    <text evidence="2">The sequence shown here is derived from an EMBL/GenBank/DDBJ whole genome shotgun (WGS) entry which is preliminary data.</text>
</comment>
<dbReference type="OrthoDB" id="5499170at2"/>
<keyword evidence="3" id="KW-1185">Reference proteome</keyword>
<dbReference type="Gene3D" id="1.10.10.60">
    <property type="entry name" value="Homeodomain-like"/>
    <property type="match status" value="1"/>
</dbReference>
<dbReference type="Gene3D" id="1.20.5.430">
    <property type="match status" value="1"/>
</dbReference>
<dbReference type="InterPro" id="IPR011785">
    <property type="entry name" value="Tscrpt_reg_PpsR-CrtJ"/>
</dbReference>
<accession>A0A8G2CI06</accession>
<organism evidence="2 3">
    <name type="scientific">Acidiphilium rubrum</name>
    <dbReference type="NCBI Taxonomy" id="526"/>
    <lineage>
        <taxon>Bacteria</taxon>
        <taxon>Pseudomonadati</taxon>
        <taxon>Pseudomonadota</taxon>
        <taxon>Alphaproteobacteria</taxon>
        <taxon>Acetobacterales</taxon>
        <taxon>Acidocellaceae</taxon>
        <taxon>Acidiphilium</taxon>
    </lineage>
</organism>
<dbReference type="SUPFAM" id="SSF46689">
    <property type="entry name" value="Homeodomain-like"/>
    <property type="match status" value="1"/>
</dbReference>
<dbReference type="PRINTS" id="PR01590">
    <property type="entry name" value="HTHFIS"/>
</dbReference>
<sequence>MKAFKSPAKWLADVDADAAGMLIAAAADIALIVDRKGIVRDVAFQSASFANEFDQSETWIGRPWADTVTVESRTKVTEMLHDMAGKADDRPNPLGRHVNYPAREGKDVPILFSTIPVGHSGRAIAFGRDLRALASLQQRLVDVQQSLERDYSRLRHVETRYRILFQMSAEPVLVLDGQSQKIVEANPAAQRLFGDRDKLAGLAFAGLVEPESRGALEQLLGSIRAAGRMDDVRIRLTDHDSEMRISAFLLRQGEGQNYLLRLSPVSPVDPHNLLSDSKAKLLKLIESAPDGFVVTGNDGRLLAANAAFLDMTQLGSEEQAHGQTLDRWLGRPGVDLNVLSANLRQHGSVRLYPTFLRDEFGTQTEVEISAVTVMNGGKPCFGFAIRNIGRRTAPEFIPPATTTRAVPRSLEQISELIGRVSLKEIVREATEVIERLSIEAALKITGDNRASAAEMLGLSRQSLYVKLRRYGMMDAEALGVA</sequence>
<dbReference type="PROSITE" id="PS50112">
    <property type="entry name" value="PAS"/>
    <property type="match status" value="2"/>
</dbReference>
<evidence type="ECO:0000313" key="3">
    <source>
        <dbReference type="Proteomes" id="UP000186308"/>
    </source>
</evidence>
<dbReference type="SMART" id="SM00091">
    <property type="entry name" value="PAS"/>
    <property type="match status" value="2"/>
</dbReference>
<dbReference type="InterPro" id="IPR035965">
    <property type="entry name" value="PAS-like_dom_sf"/>
</dbReference>
<dbReference type="Proteomes" id="UP000186308">
    <property type="component" value="Unassembled WGS sequence"/>
</dbReference>
<dbReference type="InterPro" id="IPR002197">
    <property type="entry name" value="HTH_Fis"/>
</dbReference>
<evidence type="ECO:0000259" key="1">
    <source>
        <dbReference type="PROSITE" id="PS50112"/>
    </source>
</evidence>
<proteinExistence type="predicted"/>
<dbReference type="RefSeq" id="WP_029311402.1">
    <property type="nucleotide sequence ID" value="NZ_FTNE01000002.1"/>
</dbReference>
<name>A0A8G2CI06_ACIRU</name>
<feature type="domain" description="PAS" evidence="1">
    <location>
        <begin position="277"/>
        <end position="318"/>
    </location>
</feature>
<evidence type="ECO:0000313" key="2">
    <source>
        <dbReference type="EMBL" id="SIQ17131.1"/>
    </source>
</evidence>
<gene>
    <name evidence="2" type="ORF">SAMN05421828_10293</name>
</gene>
<protein>
    <submittedName>
        <fullName evidence="2">Transcriptional regulator PpsR</fullName>
    </submittedName>
</protein>
<dbReference type="AlphaFoldDB" id="A0A8G2CI06"/>
<dbReference type="CDD" id="cd00130">
    <property type="entry name" value="PAS"/>
    <property type="match status" value="2"/>
</dbReference>
<dbReference type="NCBIfam" id="TIGR00229">
    <property type="entry name" value="sensory_box"/>
    <property type="match status" value="1"/>
</dbReference>
<dbReference type="InterPro" id="IPR000014">
    <property type="entry name" value="PAS"/>
</dbReference>
<dbReference type="Gene3D" id="3.30.450.20">
    <property type="entry name" value="PAS domain"/>
    <property type="match status" value="3"/>
</dbReference>
<dbReference type="InterPro" id="IPR009057">
    <property type="entry name" value="Homeodomain-like_sf"/>
</dbReference>
<dbReference type="SUPFAM" id="SSF55785">
    <property type="entry name" value="PYP-like sensor domain (PAS domain)"/>
    <property type="match status" value="2"/>
</dbReference>
<dbReference type="NCBIfam" id="TIGR02040">
    <property type="entry name" value="PpsR-CrtJ"/>
    <property type="match status" value="1"/>
</dbReference>
<dbReference type="Pfam" id="PF13188">
    <property type="entry name" value="PAS_8"/>
    <property type="match status" value="2"/>
</dbReference>